<dbReference type="InterPro" id="IPR016024">
    <property type="entry name" value="ARM-type_fold"/>
</dbReference>
<dbReference type="OrthoDB" id="262508at2"/>
<dbReference type="Pfam" id="PF18944">
    <property type="entry name" value="DUF5691"/>
    <property type="match status" value="1"/>
</dbReference>
<dbReference type="EMBL" id="LAJX01000174">
    <property type="protein sequence ID" value="KJV05767.1"/>
    <property type="molecule type" value="Genomic_DNA"/>
</dbReference>
<protein>
    <submittedName>
        <fullName evidence="1">Uncharacterized protein</fullName>
    </submittedName>
</protein>
<dbReference type="SUPFAM" id="SSF48371">
    <property type="entry name" value="ARM repeat"/>
    <property type="match status" value="1"/>
</dbReference>
<dbReference type="Proteomes" id="UP000033684">
    <property type="component" value="Unassembled WGS sequence"/>
</dbReference>
<sequence>MKIWQDLLKHAIVGSQHGTPLPPLTPAVLQQRQQHWQALSPERQVLNALALVSAYRAVGQTATSRVNELPPICPAESRAYISASLKARLQRYLQEQNHGLVQEALTLLVDKPDILTPDILAEFLAWCANNRADAAQVRAVIGQRGFWLCAQNPDWEHLLGLAADDYTAWQAAHGPARLSLFEQALQADFAQTLVQLPTVWPGENAKDRLALLEVLADHLNAEALSFLQSLHTDRSQAVREKATQCLAKLHDPDITALLLDTLKAMLSVHKPLLGKAQLHVRLPDELSETWKNHGIQEKLEYMPGINEKIGIKSGWLYQWLRLCDPLVLAKQLDVELKQLRDVAVQSEFANVLLNGLDAGAMLHGCAAWLPLRLASLKPKQHGEWLQKFSRVLPLADMESFMINHLKLLTPAESLAFLLGIAAHYGQLSKALALALIDALLASQTDANARYLYTAQSLAQLAFKLPLADYALINQRLQHSDNPHVLALQNTFFPTSRTASGVCP</sequence>
<evidence type="ECO:0000313" key="2">
    <source>
        <dbReference type="Proteomes" id="UP000033684"/>
    </source>
</evidence>
<proteinExistence type="predicted"/>
<accession>A0A0F3IGE9</accession>
<dbReference type="InterPro" id="IPR043746">
    <property type="entry name" value="DUF5691"/>
</dbReference>
<dbReference type="RefSeq" id="WP_045779953.1">
    <property type="nucleotide sequence ID" value="NZ_LAJX01000174.1"/>
</dbReference>
<name>A0A0F3IGE9_9GAMM</name>
<comment type="caution">
    <text evidence="1">The sequence shown here is derived from an EMBL/GenBank/DDBJ whole genome shotgun (WGS) entry which is preliminary data.</text>
</comment>
<reference evidence="2" key="1">
    <citation type="submission" date="2015-03" db="EMBL/GenBank/DDBJ databases">
        <title>Draft genome sequence of a novel methanotroph (Sn10-6) isolated from flooded ricefield rhizosphere in India.</title>
        <authorList>
            <person name="Pandit P.S."/>
            <person name="Pore S.D."/>
            <person name="Arora P."/>
            <person name="Kapse N.G."/>
            <person name="Dhakephalkar P.K."/>
            <person name="Rahalkar M.C."/>
        </authorList>
    </citation>
    <scope>NUCLEOTIDE SEQUENCE [LARGE SCALE GENOMIC DNA]</scope>
    <source>
        <strain evidence="2">Sn10-6</strain>
    </source>
</reference>
<keyword evidence="2" id="KW-1185">Reference proteome</keyword>
<reference evidence="1 2" key="2">
    <citation type="journal article" date="2016" name="Microb. Ecol.">
        <title>Genome Characteristics of a Novel Type I Methanotroph (Sn10-6) Isolated from a Flooded Indian Rice Field.</title>
        <authorList>
            <person name="Rahalkar M.C."/>
            <person name="Pandit P.S."/>
            <person name="Dhakephalkar P.K."/>
            <person name="Pore S."/>
            <person name="Arora P."/>
            <person name="Kapse N."/>
        </authorList>
    </citation>
    <scope>NUCLEOTIDE SEQUENCE [LARGE SCALE GENOMIC DNA]</scope>
    <source>
        <strain evidence="1 2">Sn10-6</strain>
    </source>
</reference>
<dbReference type="AlphaFoldDB" id="A0A0F3IGE9"/>
<gene>
    <name evidence="1" type="ORF">VZ94_15720</name>
</gene>
<evidence type="ECO:0000313" key="1">
    <source>
        <dbReference type="EMBL" id="KJV05767.1"/>
    </source>
</evidence>
<organism evidence="1 2">
    <name type="scientific">Methylocucumis oryzae</name>
    <dbReference type="NCBI Taxonomy" id="1632867"/>
    <lineage>
        <taxon>Bacteria</taxon>
        <taxon>Pseudomonadati</taxon>
        <taxon>Pseudomonadota</taxon>
        <taxon>Gammaproteobacteria</taxon>
        <taxon>Methylococcales</taxon>
        <taxon>Methylococcaceae</taxon>
        <taxon>Methylocucumis</taxon>
    </lineage>
</organism>